<organism evidence="6 7">
    <name type="scientific">Gaopeijia maritima</name>
    <dbReference type="NCBI Taxonomy" id="3119007"/>
    <lineage>
        <taxon>Bacteria</taxon>
        <taxon>Pseudomonadati</taxon>
        <taxon>Gemmatimonadota</taxon>
        <taxon>Longimicrobiia</taxon>
        <taxon>Gaopeijiales</taxon>
        <taxon>Gaopeijiaceae</taxon>
        <taxon>Gaopeijia</taxon>
    </lineage>
</organism>
<dbReference type="Proteomes" id="UP001484239">
    <property type="component" value="Unassembled WGS sequence"/>
</dbReference>
<dbReference type="CDD" id="cd07185">
    <property type="entry name" value="OmpA_C-like"/>
    <property type="match status" value="1"/>
</dbReference>
<dbReference type="PANTHER" id="PTHR30329">
    <property type="entry name" value="STATOR ELEMENT OF FLAGELLAR MOTOR COMPLEX"/>
    <property type="match status" value="1"/>
</dbReference>
<evidence type="ECO:0000313" key="6">
    <source>
        <dbReference type="EMBL" id="MEK9502562.1"/>
    </source>
</evidence>
<dbReference type="InterPro" id="IPR006665">
    <property type="entry name" value="OmpA-like"/>
</dbReference>
<dbReference type="InterPro" id="IPR050330">
    <property type="entry name" value="Bact_OuterMem_StrucFunc"/>
</dbReference>
<dbReference type="PROSITE" id="PS51257">
    <property type="entry name" value="PROKAR_LIPOPROTEIN"/>
    <property type="match status" value="1"/>
</dbReference>
<dbReference type="PANTHER" id="PTHR30329:SF21">
    <property type="entry name" value="LIPOPROTEIN YIAD-RELATED"/>
    <property type="match status" value="1"/>
</dbReference>
<evidence type="ECO:0000256" key="3">
    <source>
        <dbReference type="ARBA" id="ARBA00023237"/>
    </source>
</evidence>
<evidence type="ECO:0000256" key="2">
    <source>
        <dbReference type="ARBA" id="ARBA00023136"/>
    </source>
</evidence>
<keyword evidence="3" id="KW-0998">Cell outer membrane</keyword>
<dbReference type="InterPro" id="IPR036737">
    <property type="entry name" value="OmpA-like_sf"/>
</dbReference>
<evidence type="ECO:0000256" key="1">
    <source>
        <dbReference type="ARBA" id="ARBA00004442"/>
    </source>
</evidence>
<keyword evidence="7" id="KW-1185">Reference proteome</keyword>
<comment type="caution">
    <text evidence="6">The sequence shown here is derived from an EMBL/GenBank/DDBJ whole genome shotgun (WGS) entry which is preliminary data.</text>
</comment>
<dbReference type="PROSITE" id="PS01068">
    <property type="entry name" value="OMPA_1"/>
    <property type="match status" value="1"/>
</dbReference>
<protein>
    <submittedName>
        <fullName evidence="6">OmpA family protein</fullName>
    </submittedName>
</protein>
<dbReference type="PRINTS" id="PR01021">
    <property type="entry name" value="OMPADOMAIN"/>
</dbReference>
<evidence type="ECO:0000313" key="7">
    <source>
        <dbReference type="Proteomes" id="UP001484239"/>
    </source>
</evidence>
<dbReference type="InterPro" id="IPR006690">
    <property type="entry name" value="OMPA-like_CS"/>
</dbReference>
<gene>
    <name evidence="6" type="ORF">WI372_16330</name>
</gene>
<accession>A0ABU9ECW1</accession>
<dbReference type="InterPro" id="IPR006664">
    <property type="entry name" value="OMP_bac"/>
</dbReference>
<dbReference type="Pfam" id="PF00691">
    <property type="entry name" value="OmpA"/>
    <property type="match status" value="1"/>
</dbReference>
<dbReference type="InterPro" id="IPR039567">
    <property type="entry name" value="Gly-zipper"/>
</dbReference>
<sequence>MLSHRPHALRATSGLALVFVLGACSGLSNTERGAVGGATTGAVLGGVIADATDSNTAVGAILGAAIGGAAGAAIGSRMDNQAEELEDELPGAEVERVGEGIKVTFDSGILFDFDSAALRSEARANLADLAASLSEYAGTRVLVVGHTDSSGSDSYNQGLSERRAASARAYLLQQGLSGDRVEAVGRGETEPVADNATESGAQANRRVEVAIFASEDLQDEMRARYGGGR</sequence>
<dbReference type="PROSITE" id="PS51123">
    <property type="entry name" value="OMPA_2"/>
    <property type="match status" value="1"/>
</dbReference>
<dbReference type="Pfam" id="PF13488">
    <property type="entry name" value="Gly-zipper_Omp"/>
    <property type="match status" value="1"/>
</dbReference>
<reference evidence="6 7" key="1">
    <citation type="submission" date="2024-02" db="EMBL/GenBank/DDBJ databases">
        <title>A novel Gemmatimonadota bacterium.</title>
        <authorList>
            <person name="Du Z.-J."/>
            <person name="Ye Y.-Q."/>
        </authorList>
    </citation>
    <scope>NUCLEOTIDE SEQUENCE [LARGE SCALE GENOMIC DNA]</scope>
    <source>
        <strain evidence="6 7">DH-20</strain>
    </source>
</reference>
<comment type="subcellular location">
    <subcellularLocation>
        <location evidence="1">Cell outer membrane</location>
    </subcellularLocation>
</comment>
<proteinExistence type="predicted"/>
<feature type="domain" description="OmpA-like" evidence="5">
    <location>
        <begin position="97"/>
        <end position="215"/>
    </location>
</feature>
<keyword evidence="2 4" id="KW-0472">Membrane</keyword>
<dbReference type="SUPFAM" id="SSF103088">
    <property type="entry name" value="OmpA-like"/>
    <property type="match status" value="1"/>
</dbReference>
<dbReference type="Gene3D" id="3.30.1330.60">
    <property type="entry name" value="OmpA-like domain"/>
    <property type="match status" value="1"/>
</dbReference>
<dbReference type="EMBL" id="JBBHLI010000012">
    <property type="protein sequence ID" value="MEK9502562.1"/>
    <property type="molecule type" value="Genomic_DNA"/>
</dbReference>
<evidence type="ECO:0000259" key="5">
    <source>
        <dbReference type="PROSITE" id="PS51123"/>
    </source>
</evidence>
<dbReference type="RefSeq" id="WP_405280479.1">
    <property type="nucleotide sequence ID" value="NZ_JBBHLI010000012.1"/>
</dbReference>
<name>A0ABU9ECW1_9BACT</name>
<evidence type="ECO:0000256" key="4">
    <source>
        <dbReference type="PROSITE-ProRule" id="PRU00473"/>
    </source>
</evidence>
<dbReference type="PRINTS" id="PR01023">
    <property type="entry name" value="NAFLGMOTY"/>
</dbReference>